<proteinExistence type="inferred from homology"/>
<keyword evidence="2" id="KW-0645">Protease</keyword>
<dbReference type="Gene3D" id="3.40.50.200">
    <property type="entry name" value="Peptidase S8/S53 domain"/>
    <property type="match status" value="1"/>
</dbReference>
<dbReference type="GO" id="GO:0005576">
    <property type="term" value="C:extracellular region"/>
    <property type="evidence" value="ECO:0000318"/>
    <property type="project" value="GO_Central"/>
</dbReference>
<reference evidence="9" key="1">
    <citation type="journal article" date="2013" name="Science">
        <title>The Amborella genome and the evolution of flowering plants.</title>
        <authorList>
            <consortium name="Amborella Genome Project"/>
        </authorList>
    </citation>
    <scope>NUCLEOTIDE SEQUENCE [LARGE SCALE GENOMIC DNA]</scope>
</reference>
<evidence type="ECO:0000256" key="2">
    <source>
        <dbReference type="ARBA" id="ARBA00022670"/>
    </source>
</evidence>
<dbReference type="InterPro" id="IPR036852">
    <property type="entry name" value="Peptidase_S8/S53_dom_sf"/>
</dbReference>
<evidence type="ECO:0000256" key="3">
    <source>
        <dbReference type="ARBA" id="ARBA00022729"/>
    </source>
</evidence>
<evidence type="ECO:0000256" key="5">
    <source>
        <dbReference type="SAM" id="SignalP"/>
    </source>
</evidence>
<dbReference type="HOGENOM" id="CLU_000625_6_1_1"/>
<dbReference type="STRING" id="13333.U5D0J3"/>
<organism evidence="8 9">
    <name type="scientific">Amborella trichopoda</name>
    <dbReference type="NCBI Taxonomy" id="13333"/>
    <lineage>
        <taxon>Eukaryota</taxon>
        <taxon>Viridiplantae</taxon>
        <taxon>Streptophyta</taxon>
        <taxon>Embryophyta</taxon>
        <taxon>Tracheophyta</taxon>
        <taxon>Spermatophyta</taxon>
        <taxon>Magnoliopsida</taxon>
        <taxon>Amborellales</taxon>
        <taxon>Amborellaceae</taxon>
        <taxon>Amborella</taxon>
    </lineage>
</organism>
<keyword evidence="3 5" id="KW-0732">Signal</keyword>
<feature type="domain" description="Inhibitor I9" evidence="7">
    <location>
        <begin position="28"/>
        <end position="111"/>
    </location>
</feature>
<dbReference type="OMA" id="DEMHHIA"/>
<sequence length="362" mass="40192">MAGNKASLCLLGLCFSLFYSGFALKKPYVVYMGQHSHASLDQIDHARVTESHHELLATFMGSKEKAKDAIFYSYTLNVNGFAANLEEEEALEISKHPGVVSVFPDKLRELHTTHSWNFMRLERDGRIPMKSLWHQSNFGRDVIVANLDSGVWPESESFRDEGMGPVPSKWKGICINDDPQILPVKCNRKLIGARYFNKGYNAFVGMVNESAPLAPNSPRDFEGHGTHTLSTAAGSFVPNASIFGYASGTAKGGAPGARVAAYKVFFFFLSLSNLEQGDLINFVPIIFDLTTCTKYHLLLNGLDSDGDEMHHIAFSHPLRLYITIEPSRPHRLYITIEPAHYAVMMTHTFLLKHQVPGSNPGA</sequence>
<evidence type="ECO:0000256" key="4">
    <source>
        <dbReference type="ARBA" id="ARBA00022825"/>
    </source>
</evidence>
<keyword evidence="4" id="KW-0378">Hydrolase</keyword>
<dbReference type="InterPro" id="IPR010259">
    <property type="entry name" value="S8pro/Inhibitor_I9"/>
</dbReference>
<dbReference type="InterPro" id="IPR037045">
    <property type="entry name" value="S8pro/Inhibitor_I9_sf"/>
</dbReference>
<feature type="signal peptide" evidence="5">
    <location>
        <begin position="1"/>
        <end position="23"/>
    </location>
</feature>
<evidence type="ECO:0000256" key="1">
    <source>
        <dbReference type="ARBA" id="ARBA00011073"/>
    </source>
</evidence>
<feature type="chain" id="PRO_5004658502" description="Inhibitor I9 domain-containing protein" evidence="5">
    <location>
        <begin position="24"/>
        <end position="362"/>
    </location>
</feature>
<dbReference type="GO" id="GO:0006508">
    <property type="term" value="P:proteolysis"/>
    <property type="evidence" value="ECO:0007669"/>
    <property type="project" value="UniProtKB-KW"/>
</dbReference>
<dbReference type="FunFam" id="3.30.70.80:FF:000002">
    <property type="entry name" value="Subtilisin-like protease SBT5.3"/>
    <property type="match status" value="1"/>
</dbReference>
<evidence type="ECO:0008006" key="10">
    <source>
        <dbReference type="Google" id="ProtNLM"/>
    </source>
</evidence>
<protein>
    <recommendedName>
        <fullName evidence="10">Inhibitor I9 domain-containing protein</fullName>
    </recommendedName>
</protein>
<gene>
    <name evidence="8" type="ORF">AMTR_s00061p00139630</name>
</gene>
<feature type="domain" description="Peptidase S8/S53" evidence="6">
    <location>
        <begin position="139"/>
        <end position="264"/>
    </location>
</feature>
<dbReference type="EMBL" id="KI392075">
    <property type="protein sequence ID" value="ERN19111.1"/>
    <property type="molecule type" value="Genomic_DNA"/>
</dbReference>
<comment type="similarity">
    <text evidence="1">Belongs to the peptidase S8 family.</text>
</comment>
<evidence type="ECO:0000259" key="6">
    <source>
        <dbReference type="Pfam" id="PF00082"/>
    </source>
</evidence>
<keyword evidence="4" id="KW-0720">Serine protease</keyword>
<dbReference type="PANTHER" id="PTHR10795">
    <property type="entry name" value="PROPROTEIN CONVERTASE SUBTILISIN/KEXIN"/>
    <property type="match status" value="1"/>
</dbReference>
<evidence type="ECO:0000313" key="8">
    <source>
        <dbReference type="EMBL" id="ERN19111.1"/>
    </source>
</evidence>
<dbReference type="InterPro" id="IPR045051">
    <property type="entry name" value="SBT"/>
</dbReference>
<dbReference type="GO" id="GO:0004252">
    <property type="term" value="F:serine-type endopeptidase activity"/>
    <property type="evidence" value="ECO:0000318"/>
    <property type="project" value="GO_Central"/>
</dbReference>
<evidence type="ECO:0000259" key="7">
    <source>
        <dbReference type="Pfam" id="PF05922"/>
    </source>
</evidence>
<dbReference type="Gene3D" id="3.30.70.80">
    <property type="entry name" value="Peptidase S8 propeptide/proteinase inhibitor I9"/>
    <property type="match status" value="1"/>
</dbReference>
<dbReference type="InterPro" id="IPR000209">
    <property type="entry name" value="Peptidase_S8/S53_dom"/>
</dbReference>
<dbReference type="Proteomes" id="UP000017836">
    <property type="component" value="Unassembled WGS sequence"/>
</dbReference>
<accession>U5D0J3</accession>
<name>U5D0J3_AMBTC</name>
<dbReference type="Pfam" id="PF00082">
    <property type="entry name" value="Peptidase_S8"/>
    <property type="match status" value="1"/>
</dbReference>
<keyword evidence="9" id="KW-1185">Reference proteome</keyword>
<dbReference type="SUPFAM" id="SSF52743">
    <property type="entry name" value="Subtilisin-like"/>
    <property type="match status" value="1"/>
</dbReference>
<dbReference type="eggNOG" id="ENOG502QT1T">
    <property type="taxonomic scope" value="Eukaryota"/>
</dbReference>
<dbReference type="AlphaFoldDB" id="U5D0J3"/>
<evidence type="ECO:0000313" key="9">
    <source>
        <dbReference type="Proteomes" id="UP000017836"/>
    </source>
</evidence>
<dbReference type="Gramene" id="ERN19111">
    <property type="protein sequence ID" value="ERN19111"/>
    <property type="gene ID" value="AMTR_s00061p00139630"/>
</dbReference>
<dbReference type="Pfam" id="PF05922">
    <property type="entry name" value="Inhibitor_I9"/>
    <property type="match status" value="1"/>
</dbReference>